<protein>
    <submittedName>
        <fullName evidence="1">Uncharacterized protein</fullName>
    </submittedName>
</protein>
<dbReference type="EMBL" id="ML208290">
    <property type="protein sequence ID" value="TFK72056.1"/>
    <property type="molecule type" value="Genomic_DNA"/>
</dbReference>
<evidence type="ECO:0000313" key="1">
    <source>
        <dbReference type="EMBL" id="TFK72056.1"/>
    </source>
</evidence>
<dbReference type="Proteomes" id="UP000308600">
    <property type="component" value="Unassembled WGS sequence"/>
</dbReference>
<accession>A0ACD3B2J9</accession>
<name>A0ACD3B2J9_9AGAR</name>
<keyword evidence="2" id="KW-1185">Reference proteome</keyword>
<gene>
    <name evidence="1" type="ORF">BDN72DRAFT_389936</name>
</gene>
<organism evidence="1 2">
    <name type="scientific">Pluteus cervinus</name>
    <dbReference type="NCBI Taxonomy" id="181527"/>
    <lineage>
        <taxon>Eukaryota</taxon>
        <taxon>Fungi</taxon>
        <taxon>Dikarya</taxon>
        <taxon>Basidiomycota</taxon>
        <taxon>Agaricomycotina</taxon>
        <taxon>Agaricomycetes</taxon>
        <taxon>Agaricomycetidae</taxon>
        <taxon>Agaricales</taxon>
        <taxon>Pluteineae</taxon>
        <taxon>Pluteaceae</taxon>
        <taxon>Pluteus</taxon>
    </lineage>
</organism>
<reference evidence="1 2" key="1">
    <citation type="journal article" date="2019" name="Nat. Ecol. Evol.">
        <title>Megaphylogeny resolves global patterns of mushroom evolution.</title>
        <authorList>
            <person name="Varga T."/>
            <person name="Krizsan K."/>
            <person name="Foldi C."/>
            <person name="Dima B."/>
            <person name="Sanchez-Garcia M."/>
            <person name="Sanchez-Ramirez S."/>
            <person name="Szollosi G.J."/>
            <person name="Szarkandi J.G."/>
            <person name="Papp V."/>
            <person name="Albert L."/>
            <person name="Andreopoulos W."/>
            <person name="Angelini C."/>
            <person name="Antonin V."/>
            <person name="Barry K.W."/>
            <person name="Bougher N.L."/>
            <person name="Buchanan P."/>
            <person name="Buyck B."/>
            <person name="Bense V."/>
            <person name="Catcheside P."/>
            <person name="Chovatia M."/>
            <person name="Cooper J."/>
            <person name="Damon W."/>
            <person name="Desjardin D."/>
            <person name="Finy P."/>
            <person name="Geml J."/>
            <person name="Haridas S."/>
            <person name="Hughes K."/>
            <person name="Justo A."/>
            <person name="Karasinski D."/>
            <person name="Kautmanova I."/>
            <person name="Kiss B."/>
            <person name="Kocsube S."/>
            <person name="Kotiranta H."/>
            <person name="LaButti K.M."/>
            <person name="Lechner B.E."/>
            <person name="Liimatainen K."/>
            <person name="Lipzen A."/>
            <person name="Lukacs Z."/>
            <person name="Mihaltcheva S."/>
            <person name="Morgado L.N."/>
            <person name="Niskanen T."/>
            <person name="Noordeloos M.E."/>
            <person name="Ohm R.A."/>
            <person name="Ortiz-Santana B."/>
            <person name="Ovrebo C."/>
            <person name="Racz N."/>
            <person name="Riley R."/>
            <person name="Savchenko A."/>
            <person name="Shiryaev A."/>
            <person name="Soop K."/>
            <person name="Spirin V."/>
            <person name="Szebenyi C."/>
            <person name="Tomsovsky M."/>
            <person name="Tulloss R.E."/>
            <person name="Uehling J."/>
            <person name="Grigoriev I.V."/>
            <person name="Vagvolgyi C."/>
            <person name="Papp T."/>
            <person name="Martin F.M."/>
            <person name="Miettinen O."/>
            <person name="Hibbett D.S."/>
            <person name="Nagy L.G."/>
        </authorList>
    </citation>
    <scope>NUCLEOTIDE SEQUENCE [LARGE SCALE GENOMIC DNA]</scope>
    <source>
        <strain evidence="1 2">NL-1719</strain>
    </source>
</reference>
<proteinExistence type="predicted"/>
<sequence length="97" mass="10538">MISWCGRIGVLLIADCSDSGHSVSRGTSLRSCHISTLSATENTTLPWFEHPLDAEGHAPGDVRQNLARSHTHSNCTPSGKVLFWRVVPLPPPPDLKI</sequence>
<evidence type="ECO:0000313" key="2">
    <source>
        <dbReference type="Proteomes" id="UP000308600"/>
    </source>
</evidence>